<dbReference type="AlphaFoldDB" id="A0A8X6UC99"/>
<keyword evidence="1" id="KW-0479">Metal-binding</keyword>
<evidence type="ECO:0000256" key="2">
    <source>
        <dbReference type="ARBA" id="ARBA00022771"/>
    </source>
</evidence>
<dbReference type="Proteomes" id="UP000887013">
    <property type="component" value="Unassembled WGS sequence"/>
</dbReference>
<feature type="non-terminal residue" evidence="5">
    <location>
        <position position="259"/>
    </location>
</feature>
<dbReference type="SUPFAM" id="SSF57850">
    <property type="entry name" value="RING/U-box"/>
    <property type="match status" value="1"/>
</dbReference>
<dbReference type="EMBL" id="BMAW01126331">
    <property type="protein sequence ID" value="GFU16297.1"/>
    <property type="molecule type" value="Genomic_DNA"/>
</dbReference>
<evidence type="ECO:0000256" key="3">
    <source>
        <dbReference type="ARBA" id="ARBA00022833"/>
    </source>
</evidence>
<proteinExistence type="predicted"/>
<keyword evidence="2" id="KW-0863">Zinc-finger</keyword>
<name>A0A8X6UC99_NEPPI</name>
<feature type="domain" description="ZZ-type" evidence="4">
    <location>
        <begin position="159"/>
        <end position="203"/>
    </location>
</feature>
<sequence length="259" mass="29845">ENVFYNRGDFHSELDYVFYMAENLRMGSLVRCCLEFQDLKKGDIGVVVNADPSSFNVKVEWKRIGKSYWMRYKYIEFLNPHLQMDSSAPGGQCCLELGDQVRVKSTVSTPFYKWGNVTHDSVGIIRGFKSEGQKVIVDFLTQMGWKGLTSEMERVPGSPNINMICGGCQTLLLKGFWYKCRTCPNFSFCSKCYKSDRVHMHELYAVKETDMCVSKPVSGFIEDWRRCVKNVTVSSRENWAYRLTDGSKYFWQSSGKQGK</sequence>
<dbReference type="Pfam" id="PF11515">
    <property type="entry name" value="Cul7"/>
    <property type="match status" value="1"/>
</dbReference>
<reference evidence="5" key="1">
    <citation type="submission" date="2020-08" db="EMBL/GenBank/DDBJ databases">
        <title>Multicomponent nature underlies the extraordinary mechanical properties of spider dragline silk.</title>
        <authorList>
            <person name="Kono N."/>
            <person name="Nakamura H."/>
            <person name="Mori M."/>
            <person name="Yoshida Y."/>
            <person name="Ohtoshi R."/>
            <person name="Malay A.D."/>
            <person name="Moran D.A.P."/>
            <person name="Tomita M."/>
            <person name="Numata K."/>
            <person name="Arakawa K."/>
        </authorList>
    </citation>
    <scope>NUCLEOTIDE SEQUENCE</scope>
</reference>
<dbReference type="SUPFAM" id="SSF63748">
    <property type="entry name" value="Tudor/PWWP/MBT"/>
    <property type="match status" value="1"/>
</dbReference>
<dbReference type="OrthoDB" id="6418985at2759"/>
<evidence type="ECO:0000313" key="6">
    <source>
        <dbReference type="Proteomes" id="UP000887013"/>
    </source>
</evidence>
<dbReference type="Gene3D" id="3.30.60.90">
    <property type="match status" value="1"/>
</dbReference>
<evidence type="ECO:0000313" key="5">
    <source>
        <dbReference type="EMBL" id="GFU16297.1"/>
    </source>
</evidence>
<dbReference type="Pfam" id="PF00569">
    <property type="entry name" value="ZZ"/>
    <property type="match status" value="1"/>
</dbReference>
<dbReference type="GO" id="GO:0008270">
    <property type="term" value="F:zinc ion binding"/>
    <property type="evidence" value="ECO:0007669"/>
    <property type="project" value="UniProtKB-KW"/>
</dbReference>
<keyword evidence="6" id="KW-1185">Reference proteome</keyword>
<dbReference type="InterPro" id="IPR000433">
    <property type="entry name" value="Znf_ZZ"/>
</dbReference>
<protein>
    <submittedName>
        <fullName evidence="5">E3 ubiquitin-protein ligase HERC2</fullName>
    </submittedName>
</protein>
<keyword evidence="3" id="KW-0862">Zinc</keyword>
<dbReference type="Gene3D" id="2.30.30.30">
    <property type="match status" value="1"/>
</dbReference>
<comment type="caution">
    <text evidence="5">The sequence shown here is derived from an EMBL/GenBank/DDBJ whole genome shotgun (WGS) entry which is preliminary data.</text>
</comment>
<dbReference type="InterPro" id="IPR014722">
    <property type="entry name" value="Rib_uL2_dom2"/>
</dbReference>
<feature type="non-terminal residue" evidence="5">
    <location>
        <position position="1"/>
    </location>
</feature>
<dbReference type="InterPro" id="IPR021097">
    <property type="entry name" value="CPH_domain"/>
</dbReference>
<dbReference type="InterPro" id="IPR043145">
    <property type="entry name" value="Znf_ZZ_sf"/>
</dbReference>
<accession>A0A8X6UC99</accession>
<evidence type="ECO:0000256" key="1">
    <source>
        <dbReference type="ARBA" id="ARBA00022723"/>
    </source>
</evidence>
<dbReference type="SMART" id="SM00291">
    <property type="entry name" value="ZnF_ZZ"/>
    <property type="match status" value="1"/>
</dbReference>
<gene>
    <name evidence="5" type="primary">Herc2</name>
    <name evidence="5" type="ORF">NPIL_240491</name>
</gene>
<organism evidence="5 6">
    <name type="scientific">Nephila pilipes</name>
    <name type="common">Giant wood spider</name>
    <name type="synonym">Nephila maculata</name>
    <dbReference type="NCBI Taxonomy" id="299642"/>
    <lineage>
        <taxon>Eukaryota</taxon>
        <taxon>Metazoa</taxon>
        <taxon>Ecdysozoa</taxon>
        <taxon>Arthropoda</taxon>
        <taxon>Chelicerata</taxon>
        <taxon>Arachnida</taxon>
        <taxon>Araneae</taxon>
        <taxon>Araneomorphae</taxon>
        <taxon>Entelegynae</taxon>
        <taxon>Araneoidea</taxon>
        <taxon>Nephilidae</taxon>
        <taxon>Nephila</taxon>
    </lineage>
</organism>
<evidence type="ECO:0000259" key="4">
    <source>
        <dbReference type="SMART" id="SM00291"/>
    </source>
</evidence>